<evidence type="ECO:0000313" key="10">
    <source>
        <dbReference type="EMBL" id="CAG9863683.1"/>
    </source>
</evidence>
<feature type="region of interest" description="Disordered" evidence="8">
    <location>
        <begin position="224"/>
        <end position="321"/>
    </location>
</feature>
<evidence type="ECO:0000259" key="9">
    <source>
        <dbReference type="PROSITE" id="PS50072"/>
    </source>
</evidence>
<dbReference type="Pfam" id="PF00160">
    <property type="entry name" value="Pro_isomerase"/>
    <property type="match status" value="1"/>
</dbReference>
<dbReference type="CDD" id="cd01925">
    <property type="entry name" value="cyclophilin_CeCYP16-like"/>
    <property type="match status" value="1"/>
</dbReference>
<feature type="region of interest" description="Disordered" evidence="8">
    <location>
        <begin position="412"/>
        <end position="435"/>
    </location>
</feature>
<feature type="compositionally biased region" description="Basic and acidic residues" evidence="8">
    <location>
        <begin position="412"/>
        <end position="424"/>
    </location>
</feature>
<dbReference type="SUPFAM" id="SSF50891">
    <property type="entry name" value="Cyclophilin-like"/>
    <property type="match status" value="1"/>
</dbReference>
<feature type="compositionally biased region" description="Basic and acidic residues" evidence="8">
    <location>
        <begin position="277"/>
        <end position="291"/>
    </location>
</feature>
<dbReference type="PROSITE" id="PS50072">
    <property type="entry name" value="CSA_PPIASE_2"/>
    <property type="match status" value="1"/>
</dbReference>
<evidence type="ECO:0000313" key="11">
    <source>
        <dbReference type="Proteomes" id="UP001153712"/>
    </source>
</evidence>
<keyword evidence="11" id="KW-1185">Reference proteome</keyword>
<dbReference type="AlphaFoldDB" id="A0A9N9TVL3"/>
<reference evidence="10" key="1">
    <citation type="submission" date="2022-01" db="EMBL/GenBank/DDBJ databases">
        <authorList>
            <person name="King R."/>
        </authorList>
    </citation>
    <scope>NUCLEOTIDE SEQUENCE</scope>
</reference>
<dbReference type="PROSITE" id="PS00170">
    <property type="entry name" value="CSA_PPIASE_1"/>
    <property type="match status" value="1"/>
</dbReference>
<evidence type="ECO:0000256" key="4">
    <source>
        <dbReference type="ARBA" id="ARBA00040027"/>
    </source>
</evidence>
<dbReference type="Gene3D" id="2.40.100.10">
    <property type="entry name" value="Cyclophilin-like"/>
    <property type="match status" value="1"/>
</dbReference>
<evidence type="ECO:0000256" key="2">
    <source>
        <dbReference type="ARBA" id="ARBA00007365"/>
    </source>
</evidence>
<dbReference type="GO" id="GO:0006457">
    <property type="term" value="P:protein folding"/>
    <property type="evidence" value="ECO:0007669"/>
    <property type="project" value="InterPro"/>
</dbReference>
<sequence>MSSIYILEPPTSGKVLLKTTVGDIDIELWSKEAPKACRNFIQLCLEGYYNNLTFHRVVKGFIVQGGDPNGDGTGGESVYGEPFKDEFHQRLKFVRRGLVAMANAGKDDNGSQFFFTLGPTPELQNLHTIFGKVTGNTIYNMLKLEEGLLEDETPVYPQKILKTEVLHNPFTDIIPRIIKTAEVKEKKKKEKRAGVKYINISIICQLDSYLFYFRDFKLLSFGAEAEEDEEESSRENKKFVGKGKSTHDVLDDPSLSSKTNEPVEEEEPEVNPEEQLENIRKKLQAAKESKAKNLKRPRNVSESKPKENIPDEDKDLEEYYLGKDQQLEKEKKIKEIKDEIQNIKKDYQKNKLKKEESKTVEEKAEEVKSEVVKVYKEEYDSYKVKKQQLPKKGKDRESFTLALLDKFKTKLHSVKEKEQNKNDEGTEDEESWLSHNLKFEDGDPILAKDANTKNDDWFEIFDPRHPIAKRRRGEGGGGSSKTNK</sequence>
<dbReference type="OrthoDB" id="442970at2759"/>
<name>A0A9N9TVL3_PHYSR</name>
<feature type="compositionally biased region" description="Acidic residues" evidence="8">
    <location>
        <begin position="262"/>
        <end position="276"/>
    </location>
</feature>
<comment type="subunit">
    <text evidence="6">Part of the activated spliceosome B/catalytic step 1 spliceosome, one of the forms of the spliceosome which has a well-formed active site but still cannot catalyze the branching reaction and is composed at least of 52 proteins, the U2, U5 and U6 snRNAs and the pre-mRNA. Recruited during early steps of activated spliceosome B maturation, it is probably one of the first proteins released from this complex as he matures to the spliceosome C complex. Component of the minor spliceosome, which splices U12-type introns.</text>
</comment>
<dbReference type="GO" id="GO:0071013">
    <property type="term" value="C:catalytic step 2 spliceosome"/>
    <property type="evidence" value="ECO:0007669"/>
    <property type="project" value="TreeGrafter"/>
</dbReference>
<feature type="domain" description="PPIase cyclophilin-type" evidence="9">
    <location>
        <begin position="19"/>
        <end position="165"/>
    </location>
</feature>
<dbReference type="InterPro" id="IPR020892">
    <property type="entry name" value="Cyclophilin-type_PPIase_CS"/>
</dbReference>
<accession>A0A9N9TVL3</accession>
<dbReference type="CDD" id="cd22288">
    <property type="entry name" value="CWC27_CTD"/>
    <property type="match status" value="1"/>
</dbReference>
<dbReference type="PANTHER" id="PTHR45625">
    <property type="entry name" value="PEPTIDYL-PROLYL CIS-TRANS ISOMERASE-RELATED"/>
    <property type="match status" value="1"/>
</dbReference>
<dbReference type="Proteomes" id="UP001153712">
    <property type="component" value="Chromosome 7"/>
</dbReference>
<proteinExistence type="inferred from homology"/>
<evidence type="ECO:0000256" key="7">
    <source>
        <dbReference type="SAM" id="Coils"/>
    </source>
</evidence>
<keyword evidence="7" id="KW-0175">Coiled coil</keyword>
<dbReference type="InterPro" id="IPR044666">
    <property type="entry name" value="Cyclophilin_A-like"/>
</dbReference>
<dbReference type="InterPro" id="IPR029000">
    <property type="entry name" value="Cyclophilin-like_dom_sf"/>
</dbReference>
<evidence type="ECO:0000256" key="8">
    <source>
        <dbReference type="SAM" id="MobiDB-lite"/>
    </source>
</evidence>
<comment type="subcellular location">
    <subcellularLocation>
        <location evidence="1">Nucleus</location>
    </subcellularLocation>
</comment>
<dbReference type="FunFam" id="2.40.100.10:FF:000007">
    <property type="entry name" value="Peptidyl-prolyl cis-trans isomerase CWC27 homolog"/>
    <property type="match status" value="1"/>
</dbReference>
<evidence type="ECO:0000256" key="3">
    <source>
        <dbReference type="ARBA" id="ARBA00023242"/>
    </source>
</evidence>
<dbReference type="PRINTS" id="PR00153">
    <property type="entry name" value="CSAPPISMRASE"/>
</dbReference>
<evidence type="ECO:0000256" key="6">
    <source>
        <dbReference type="ARBA" id="ARBA00046368"/>
    </source>
</evidence>
<feature type="region of interest" description="Disordered" evidence="8">
    <location>
        <begin position="463"/>
        <end position="484"/>
    </location>
</feature>
<organism evidence="10 11">
    <name type="scientific">Phyllotreta striolata</name>
    <name type="common">Striped flea beetle</name>
    <name type="synonym">Crioceris striolata</name>
    <dbReference type="NCBI Taxonomy" id="444603"/>
    <lineage>
        <taxon>Eukaryota</taxon>
        <taxon>Metazoa</taxon>
        <taxon>Ecdysozoa</taxon>
        <taxon>Arthropoda</taxon>
        <taxon>Hexapoda</taxon>
        <taxon>Insecta</taxon>
        <taxon>Pterygota</taxon>
        <taxon>Neoptera</taxon>
        <taxon>Endopterygota</taxon>
        <taxon>Coleoptera</taxon>
        <taxon>Polyphaga</taxon>
        <taxon>Cucujiformia</taxon>
        <taxon>Chrysomeloidea</taxon>
        <taxon>Chrysomelidae</taxon>
        <taxon>Galerucinae</taxon>
        <taxon>Alticini</taxon>
        <taxon>Phyllotreta</taxon>
    </lineage>
</organism>
<dbReference type="PANTHER" id="PTHR45625:SF6">
    <property type="entry name" value="SPLICEOSOME-ASSOCIATED PROTEIN CWC27 HOMOLOG"/>
    <property type="match status" value="1"/>
</dbReference>
<feature type="compositionally biased region" description="Basic and acidic residues" evidence="8">
    <location>
        <begin position="299"/>
        <end position="311"/>
    </location>
</feature>
<evidence type="ECO:0000256" key="1">
    <source>
        <dbReference type="ARBA" id="ARBA00004123"/>
    </source>
</evidence>
<dbReference type="EMBL" id="OU900100">
    <property type="protein sequence ID" value="CAG9863683.1"/>
    <property type="molecule type" value="Genomic_DNA"/>
</dbReference>
<evidence type="ECO:0000256" key="5">
    <source>
        <dbReference type="ARBA" id="ARBA00042090"/>
    </source>
</evidence>
<protein>
    <recommendedName>
        <fullName evidence="4">Spliceosome-associated protein CWC27 homolog</fullName>
    </recommendedName>
    <alternativeName>
        <fullName evidence="5">Probable inactive peptidyl-prolyl cis-trans isomerase CWC27 homolog</fullName>
    </alternativeName>
</protein>
<feature type="compositionally biased region" description="Gly residues" evidence="8">
    <location>
        <begin position="475"/>
        <end position="484"/>
    </location>
</feature>
<dbReference type="InterPro" id="IPR002130">
    <property type="entry name" value="Cyclophilin-type_PPIase_dom"/>
</dbReference>
<comment type="similarity">
    <text evidence="2">Belongs to the cyclophilin-type PPIase family.</text>
</comment>
<dbReference type="GO" id="GO:0003755">
    <property type="term" value="F:peptidyl-prolyl cis-trans isomerase activity"/>
    <property type="evidence" value="ECO:0007669"/>
    <property type="project" value="InterPro"/>
</dbReference>
<feature type="coiled-coil region" evidence="7">
    <location>
        <begin position="326"/>
        <end position="370"/>
    </location>
</feature>
<keyword evidence="3" id="KW-0539">Nucleus</keyword>
<gene>
    <name evidence="10" type="ORF">PHYEVI_LOCUS9967</name>
</gene>